<dbReference type="Pfam" id="PF24029">
    <property type="entry name" value="DUF7340"/>
    <property type="match status" value="1"/>
</dbReference>
<dbReference type="InterPro" id="IPR055764">
    <property type="entry name" value="DUF7340"/>
</dbReference>
<feature type="domain" description="DUF7340" evidence="1">
    <location>
        <begin position="159"/>
        <end position="219"/>
    </location>
</feature>
<name>A0A829M260_9MYCO</name>
<dbReference type="InterPro" id="IPR055765">
    <property type="entry name" value="DUF7341"/>
</dbReference>
<accession>A0A829M260</accession>
<proteinExistence type="predicted"/>
<gene>
    <name evidence="3" type="ORF">L833_4704</name>
</gene>
<evidence type="ECO:0000259" key="1">
    <source>
        <dbReference type="Pfam" id="PF24029"/>
    </source>
</evidence>
<dbReference type="EMBL" id="AYTF01000002">
    <property type="protein sequence ID" value="ESV62299.1"/>
    <property type="molecule type" value="Genomic_DNA"/>
</dbReference>
<evidence type="ECO:0000259" key="2">
    <source>
        <dbReference type="Pfam" id="PF24030"/>
    </source>
</evidence>
<feature type="domain" description="DUF7341" evidence="2">
    <location>
        <begin position="18"/>
        <end position="154"/>
    </location>
</feature>
<comment type="caution">
    <text evidence="3">The sequence shown here is derived from an EMBL/GenBank/DDBJ whole genome shotgun (WGS) entry which is preliminary data.</text>
</comment>
<organism evidence="3 4">
    <name type="scientific">Mycobacteroides abscessus MAB_091912_2446</name>
    <dbReference type="NCBI Taxonomy" id="1335414"/>
    <lineage>
        <taxon>Bacteria</taxon>
        <taxon>Bacillati</taxon>
        <taxon>Actinomycetota</taxon>
        <taxon>Actinomycetes</taxon>
        <taxon>Mycobacteriales</taxon>
        <taxon>Mycobacteriaceae</taxon>
        <taxon>Mycobacteroides</taxon>
        <taxon>Mycobacteroides abscessus</taxon>
    </lineage>
</organism>
<protein>
    <submittedName>
        <fullName evidence="3">Putative gp90</fullName>
    </submittedName>
</protein>
<sequence>MLPGGSTLTAVPVEPDGDLPGALEKLRDGVSALTDPKLQIVEGRKEWAEPLYASLCDAVESVEGSGVFMGVAKSQPPIWTDAFDLRNEIDVEVKQWQSDPGVFDGDLTHPPTPETVRRLRILESLKTWRPQDSKTLDGYSNSLENWCNRINHLLNPEPVKTVSAPCPACQKRWVYRRDSAGENVRQPALQLTAQGCSCQACHYTWGPQYFMHLAAVLECPLPEGVLE</sequence>
<dbReference type="AlphaFoldDB" id="A0A829M260"/>
<evidence type="ECO:0000313" key="4">
    <source>
        <dbReference type="Proteomes" id="UP000018502"/>
    </source>
</evidence>
<dbReference type="Proteomes" id="UP000018502">
    <property type="component" value="Unassembled WGS sequence"/>
</dbReference>
<dbReference type="Pfam" id="PF24030">
    <property type="entry name" value="DUF7341"/>
    <property type="match status" value="1"/>
</dbReference>
<evidence type="ECO:0000313" key="3">
    <source>
        <dbReference type="EMBL" id="ESV62299.1"/>
    </source>
</evidence>
<reference evidence="3 4" key="1">
    <citation type="journal article" date="2014" name="Emerg. Infect. Dis.">
        <title>High-level Relatedness among Mycobacterium abscessus subsp. massiliense Strains from Widely Separated Outbreaks.</title>
        <authorList>
            <person name="Tettelin H."/>
            <person name="Davidson R.M."/>
            <person name="Agrawal S."/>
            <person name="Aitken M.L."/>
            <person name="Shallom S."/>
            <person name="Hasan N.A."/>
            <person name="Strong M."/>
            <person name="Nogueira de Moura V.C."/>
            <person name="De Groote M.A."/>
            <person name="Duarte R.S."/>
            <person name="Hine E."/>
            <person name="Parankush S."/>
            <person name="Su Q."/>
            <person name="Daugherty S.C."/>
            <person name="Fraser C.M."/>
            <person name="Brown-Elliott B.A."/>
            <person name="Wallace R.J.Jr."/>
            <person name="Holland S.M."/>
            <person name="Sampaio E.P."/>
            <person name="Olivier K.N."/>
            <person name="Jackson M."/>
            <person name="Zelazny A.M."/>
        </authorList>
    </citation>
    <scope>NUCLEOTIDE SEQUENCE [LARGE SCALE GENOMIC DNA]</scope>
    <source>
        <strain evidence="3 4">MAB_091912_2446</strain>
    </source>
</reference>